<dbReference type="GO" id="GO:0016301">
    <property type="term" value="F:kinase activity"/>
    <property type="evidence" value="ECO:0007669"/>
    <property type="project" value="UniProtKB-KW"/>
</dbReference>
<comment type="similarity">
    <text evidence="1">Belongs to the protein kinase superfamily. ADCK protein kinase family.</text>
</comment>
<protein>
    <submittedName>
        <fullName evidence="4">AarF/ABC1/UbiB kinase family protein</fullName>
    </submittedName>
</protein>
<proteinExistence type="inferred from homology"/>
<gene>
    <name evidence="4" type="ORF">RIF25_09740</name>
</gene>
<dbReference type="SUPFAM" id="SSF56112">
    <property type="entry name" value="Protein kinase-like (PK-like)"/>
    <property type="match status" value="1"/>
</dbReference>
<feature type="domain" description="ABC1 atypical kinase-like" evidence="3">
    <location>
        <begin position="107"/>
        <end position="349"/>
    </location>
</feature>
<sequence>MSNAIESAHFLAVLPMSIRAEKLLRWQRSQSLLSRQWQITTAILGLVGRWLGDWAWHRNSARLRQKRARQLVQTLLNLGPTFIKIGQFLSTRIDLLPWEYVEALRDLQDRVPPFSSRQALEIVSRELGYPLPELYAEFTAEPLAAASLGQVHRATLHTGEAVVVKVQRPYLQQLLSLDYRVIGAWVKLIHRMIPVSRRYDLPAIYEEFFSILLQEIDYIREGQNADRFRQNFQAEPHIRVPKIYWTYTTSRVLTMEYLPGIRIDNRAALAAHGLNPQALNQLGICCYLKQLLIDGFFHADPHPGNLAVTTTGDLIFYDYGMMTEVAALNQEQMVATFFAVLQKDTQQVIVTLTQLGLIEPVADMSTVERIMQVILTEFTERPLDVEFFSQMRQDVYLLFQQQPFRLPAKLTYILKSLTTLDGIARTLDANYNLVAAAQPFVKQLALSSRGRGWRALTQQTQSFIQRKLNQPSHTEILLQNFQARLERGDIKVRVKAPETEIMLRRVYLTLQCLLLTSVAGFTLLGGILLLLGDYWGGAIFLFMVTALAVLGLGRLAWRLLF</sequence>
<dbReference type="PANTHER" id="PTHR10566:SF113">
    <property type="entry name" value="PROTEIN ACTIVITY OF BC1 COMPLEX KINASE 7, CHLOROPLASTIC"/>
    <property type="match status" value="1"/>
</dbReference>
<evidence type="ECO:0000256" key="1">
    <source>
        <dbReference type="ARBA" id="ARBA00009670"/>
    </source>
</evidence>
<dbReference type="EMBL" id="JAVMIP010000008">
    <property type="protein sequence ID" value="MDS3861086.1"/>
    <property type="molecule type" value="Genomic_DNA"/>
</dbReference>
<feature type="transmembrane region" description="Helical" evidence="2">
    <location>
        <begin position="537"/>
        <end position="557"/>
    </location>
</feature>
<feature type="transmembrane region" description="Helical" evidence="2">
    <location>
        <begin position="512"/>
        <end position="531"/>
    </location>
</feature>
<dbReference type="PANTHER" id="PTHR10566">
    <property type="entry name" value="CHAPERONE-ACTIVITY OF BC1 COMPLEX CABC1 -RELATED"/>
    <property type="match status" value="1"/>
</dbReference>
<reference evidence="5" key="1">
    <citation type="submission" date="2023-07" db="EMBL/GenBank/DDBJ databases">
        <authorList>
            <person name="Luz R."/>
            <person name="Cordeiro R."/>
            <person name="Fonseca A."/>
            <person name="Goncalves V."/>
        </authorList>
    </citation>
    <scope>NUCLEOTIDE SEQUENCE [LARGE SCALE GENOMIC DNA]</scope>
    <source>
        <strain evidence="5">BACA0444</strain>
    </source>
</reference>
<evidence type="ECO:0000313" key="4">
    <source>
        <dbReference type="EMBL" id="MDS3861086.1"/>
    </source>
</evidence>
<organism evidence="4 5">
    <name type="scientific">Pseudocalidococcus azoricus BACA0444</name>
    <dbReference type="NCBI Taxonomy" id="2918990"/>
    <lineage>
        <taxon>Bacteria</taxon>
        <taxon>Bacillati</taxon>
        <taxon>Cyanobacteriota</taxon>
        <taxon>Cyanophyceae</taxon>
        <taxon>Acaryochloridales</taxon>
        <taxon>Thermosynechococcaceae</taxon>
        <taxon>Pseudocalidococcus</taxon>
        <taxon>Pseudocalidococcus azoricus</taxon>
    </lineage>
</organism>
<dbReference type="InterPro" id="IPR050154">
    <property type="entry name" value="UbiB_kinase"/>
</dbReference>
<keyword evidence="2" id="KW-0812">Transmembrane</keyword>
<dbReference type="InterPro" id="IPR011009">
    <property type="entry name" value="Kinase-like_dom_sf"/>
</dbReference>
<dbReference type="InterPro" id="IPR004147">
    <property type="entry name" value="ABC1_dom"/>
</dbReference>
<keyword evidence="4" id="KW-0418">Kinase</keyword>
<keyword evidence="5" id="KW-1185">Reference proteome</keyword>
<comment type="caution">
    <text evidence="4">The sequence shown here is derived from an EMBL/GenBank/DDBJ whole genome shotgun (WGS) entry which is preliminary data.</text>
</comment>
<keyword evidence="4" id="KW-0808">Transferase</keyword>
<evidence type="ECO:0000256" key="2">
    <source>
        <dbReference type="SAM" id="Phobius"/>
    </source>
</evidence>
<accession>A0AAE4JWJ0</accession>
<keyword evidence="2" id="KW-0472">Membrane</keyword>
<dbReference type="Pfam" id="PF03109">
    <property type="entry name" value="ABC1"/>
    <property type="match status" value="1"/>
</dbReference>
<name>A0AAE4JWJ0_9CYAN</name>
<evidence type="ECO:0000259" key="3">
    <source>
        <dbReference type="Pfam" id="PF03109"/>
    </source>
</evidence>
<evidence type="ECO:0000313" key="5">
    <source>
        <dbReference type="Proteomes" id="UP001268256"/>
    </source>
</evidence>
<dbReference type="Proteomes" id="UP001268256">
    <property type="component" value="Unassembled WGS sequence"/>
</dbReference>
<dbReference type="AlphaFoldDB" id="A0AAE4JWJ0"/>
<dbReference type="CDD" id="cd05121">
    <property type="entry name" value="ABC1_ADCK3-like"/>
    <property type="match status" value="1"/>
</dbReference>
<keyword evidence="2" id="KW-1133">Transmembrane helix</keyword>